<dbReference type="SUPFAM" id="SSF56529">
    <property type="entry name" value="FAH"/>
    <property type="match status" value="1"/>
</dbReference>
<protein>
    <submittedName>
        <fullName evidence="3">Fumarylacetoacetate hydrolase family protein</fullName>
    </submittedName>
</protein>
<dbReference type="AlphaFoldDB" id="A0AAE2RCI4"/>
<dbReference type="RefSeq" id="WP_071205881.1">
    <property type="nucleotide sequence ID" value="NZ_CP118261.1"/>
</dbReference>
<sequence>MKLATIPNGTRDGELVVVSADLSRAVSAREIAPNLLTAFEDWSSAEPKLRALAKDLAEDLAKNTFAFDQATALSPLPRSFQWIDGSCFKNHLYLMAKATGRDPEIEMNSPFPLMYQGMSDDFYRPHGDIPLPREEDNIDFEAEVGIVLDEVPMGTTAAEAPQYVRLILLINDVSCRVYVKREITVGFGWMNAKPSTAFSPVAVTPDELGAAWTGKVELPIRVDWNGIRFGEPNGREMSYTFYELIEHAARTRKLAAGTIFGSGTISNADYRNVGSACIAERRSIEMLEHGEHRTGFMKFGDTVRIEMFDKDGISIFGAIEQTVTKYEKVA</sequence>
<feature type="domain" description="Fumarylacetoacetase N-terminal" evidence="2">
    <location>
        <begin position="1"/>
        <end position="78"/>
    </location>
</feature>
<evidence type="ECO:0000313" key="3">
    <source>
        <dbReference type="EMBL" id="MBF2714146.1"/>
    </source>
</evidence>
<dbReference type="InterPro" id="IPR036663">
    <property type="entry name" value="Fumarylacetoacetase_C_sf"/>
</dbReference>
<dbReference type="EMBL" id="JACXXJ020000003">
    <property type="protein sequence ID" value="MBF2714146.1"/>
    <property type="molecule type" value="Genomic_DNA"/>
</dbReference>
<evidence type="ECO:0000313" key="4">
    <source>
        <dbReference type="Proteomes" id="UP000655037"/>
    </source>
</evidence>
<gene>
    <name evidence="3" type="ORF">IEI95_007735</name>
</gene>
<dbReference type="InterPro" id="IPR041072">
    <property type="entry name" value="FAA_hydro_N"/>
</dbReference>
<feature type="domain" description="Fumarylacetoacetase-like C-terminal" evidence="1">
    <location>
        <begin position="82"/>
        <end position="323"/>
    </location>
</feature>
<dbReference type="PANTHER" id="PTHR43211:SF1">
    <property type="entry name" value="BLL6422 PROTEIN"/>
    <property type="match status" value="1"/>
</dbReference>
<evidence type="ECO:0000259" key="2">
    <source>
        <dbReference type="Pfam" id="PF18288"/>
    </source>
</evidence>
<organism evidence="3 4">
    <name type="scientific">Agrobacterium vitis</name>
    <name type="common">Rhizobium vitis</name>
    <dbReference type="NCBI Taxonomy" id="373"/>
    <lineage>
        <taxon>Bacteria</taxon>
        <taxon>Pseudomonadati</taxon>
        <taxon>Pseudomonadota</taxon>
        <taxon>Alphaproteobacteria</taxon>
        <taxon>Hyphomicrobiales</taxon>
        <taxon>Rhizobiaceae</taxon>
        <taxon>Rhizobium/Agrobacterium group</taxon>
        <taxon>Agrobacterium</taxon>
    </lineage>
</organism>
<dbReference type="Pfam" id="PF01557">
    <property type="entry name" value="FAA_hydrolase"/>
    <property type="match status" value="1"/>
</dbReference>
<dbReference type="Pfam" id="PF18288">
    <property type="entry name" value="FAA_hydro_N_2"/>
    <property type="match status" value="1"/>
</dbReference>
<proteinExistence type="predicted"/>
<evidence type="ECO:0000259" key="1">
    <source>
        <dbReference type="Pfam" id="PF01557"/>
    </source>
</evidence>
<keyword evidence="3" id="KW-0378">Hydrolase</keyword>
<dbReference type="GO" id="GO:0016787">
    <property type="term" value="F:hydrolase activity"/>
    <property type="evidence" value="ECO:0007669"/>
    <property type="project" value="UniProtKB-KW"/>
</dbReference>
<dbReference type="PANTHER" id="PTHR43211">
    <property type="entry name" value="FUMARYLACETOACETATE HYDROLASE"/>
    <property type="match status" value="1"/>
</dbReference>
<name>A0AAE2RCI4_AGRVI</name>
<dbReference type="InterPro" id="IPR011234">
    <property type="entry name" value="Fumarylacetoacetase-like_C"/>
</dbReference>
<reference evidence="3" key="1">
    <citation type="submission" date="2020-11" db="EMBL/GenBank/DDBJ databases">
        <title>Agrobacterium vitis strain K377 genome.</title>
        <authorList>
            <person name="Xi H."/>
        </authorList>
    </citation>
    <scope>NUCLEOTIDE SEQUENCE</scope>
    <source>
        <strain evidence="3">K377</strain>
    </source>
</reference>
<accession>A0AAE2RCI4</accession>
<dbReference type="Gene3D" id="3.90.850.10">
    <property type="entry name" value="Fumarylacetoacetase-like, C-terminal domain"/>
    <property type="match status" value="1"/>
</dbReference>
<comment type="caution">
    <text evidence="3">The sequence shown here is derived from an EMBL/GenBank/DDBJ whole genome shotgun (WGS) entry which is preliminary data.</text>
</comment>
<dbReference type="Proteomes" id="UP000655037">
    <property type="component" value="Unassembled WGS sequence"/>
</dbReference>